<evidence type="ECO:0000256" key="2">
    <source>
        <dbReference type="SAM" id="Phobius"/>
    </source>
</evidence>
<dbReference type="Pfam" id="PF13367">
    <property type="entry name" value="PrsW-protease"/>
    <property type="match status" value="1"/>
</dbReference>
<keyword evidence="2" id="KW-0812">Transmembrane</keyword>
<protein>
    <submittedName>
        <fullName evidence="3">RsiW-degrading membrane proteinase PrsW (M82 family)</fullName>
    </submittedName>
</protein>
<feature type="compositionally biased region" description="Basic and acidic residues" evidence="1">
    <location>
        <begin position="409"/>
        <end position="424"/>
    </location>
</feature>
<gene>
    <name evidence="3" type="ORF">EDD29_6067</name>
</gene>
<feature type="transmembrane region" description="Helical" evidence="2">
    <location>
        <begin position="85"/>
        <end position="109"/>
    </location>
</feature>
<organism evidence="3 4">
    <name type="scientific">Actinocorallia herbida</name>
    <dbReference type="NCBI Taxonomy" id="58109"/>
    <lineage>
        <taxon>Bacteria</taxon>
        <taxon>Bacillati</taxon>
        <taxon>Actinomycetota</taxon>
        <taxon>Actinomycetes</taxon>
        <taxon>Streptosporangiales</taxon>
        <taxon>Thermomonosporaceae</taxon>
        <taxon>Actinocorallia</taxon>
    </lineage>
</organism>
<feature type="transmembrane region" description="Helical" evidence="2">
    <location>
        <begin position="121"/>
        <end position="147"/>
    </location>
</feature>
<evidence type="ECO:0000313" key="3">
    <source>
        <dbReference type="EMBL" id="ROO88398.1"/>
    </source>
</evidence>
<dbReference type="GO" id="GO:0008233">
    <property type="term" value="F:peptidase activity"/>
    <property type="evidence" value="ECO:0007669"/>
    <property type="project" value="InterPro"/>
</dbReference>
<feature type="region of interest" description="Disordered" evidence="1">
    <location>
        <begin position="380"/>
        <end position="445"/>
    </location>
</feature>
<accession>A0A3N1D5P2</accession>
<dbReference type="PANTHER" id="PTHR36844:SF1">
    <property type="entry name" value="PROTEASE PRSW"/>
    <property type="match status" value="1"/>
</dbReference>
<feature type="transmembrane region" description="Helical" evidence="2">
    <location>
        <begin position="256"/>
        <end position="275"/>
    </location>
</feature>
<comment type="caution">
    <text evidence="3">The sequence shown here is derived from an EMBL/GenBank/DDBJ whole genome shotgun (WGS) entry which is preliminary data.</text>
</comment>
<keyword evidence="4" id="KW-1185">Reference proteome</keyword>
<dbReference type="Proteomes" id="UP000272400">
    <property type="component" value="Unassembled WGS sequence"/>
</dbReference>
<dbReference type="AlphaFoldDB" id="A0A3N1D5P2"/>
<dbReference type="InterPro" id="IPR026898">
    <property type="entry name" value="PrsW"/>
</dbReference>
<feature type="transmembrane region" description="Helical" evidence="2">
    <location>
        <begin position="159"/>
        <end position="179"/>
    </location>
</feature>
<dbReference type="EMBL" id="RJKE01000001">
    <property type="protein sequence ID" value="ROO88398.1"/>
    <property type="molecule type" value="Genomic_DNA"/>
</dbReference>
<keyword evidence="2" id="KW-0472">Membrane</keyword>
<reference evidence="3 4" key="1">
    <citation type="submission" date="2018-11" db="EMBL/GenBank/DDBJ databases">
        <title>Sequencing the genomes of 1000 actinobacteria strains.</title>
        <authorList>
            <person name="Klenk H.-P."/>
        </authorList>
    </citation>
    <scope>NUCLEOTIDE SEQUENCE [LARGE SCALE GENOMIC DNA]</scope>
    <source>
        <strain evidence="3 4">DSM 44254</strain>
    </source>
</reference>
<proteinExistence type="predicted"/>
<evidence type="ECO:0000256" key="1">
    <source>
        <dbReference type="SAM" id="MobiDB-lite"/>
    </source>
</evidence>
<sequence length="484" mass="51635">MSRMTTLDPQAILDGRTPGRPSLKLIVGMVVTSTCALAALAVFAFLGDGGTFFVGLALALLPVPILLSAVLLLDRLEPKPVRGLVSAFLWGAGAAAVGGLILNTLGYSFASVSFFGDDKGLVWTATVGAPVIEESLKGAVLFVLLWFRRNEIDGITDGIVYAAMVALGFAMMENISYYMQAIDAGGQGRLEAVFILRGLISPLGHPLFTAMTGLGVAWAANHRRGRIPAVMAGLAGAILLHALWNGAAAYGVRGLAVVYVLDFCLLLVLLTLVFFERRALVHQIGRHLPAYVPTGLVSPQDIVMLGHIQRRRDARRWARKVGGKGAARAMSDYQLGATELVLLHKRLDAGVIETDFFTTRRTQLLNLMAVARQALLLSRPGRQPVTPPWGPSGLKEPLPVGSRWPIEGRVQRPEAPLRQERATPRDAPSAQSTAEGPAQALSAESATAFAADVSRFFLDLGPPPSEDTADSSPDPTPHDHGAAR</sequence>
<evidence type="ECO:0000313" key="4">
    <source>
        <dbReference type="Proteomes" id="UP000272400"/>
    </source>
</evidence>
<feature type="transmembrane region" description="Helical" evidence="2">
    <location>
        <begin position="52"/>
        <end position="73"/>
    </location>
</feature>
<feature type="transmembrane region" description="Helical" evidence="2">
    <location>
        <begin position="25"/>
        <end position="46"/>
    </location>
</feature>
<feature type="transmembrane region" description="Helical" evidence="2">
    <location>
        <begin position="227"/>
        <end position="244"/>
    </location>
</feature>
<feature type="region of interest" description="Disordered" evidence="1">
    <location>
        <begin position="457"/>
        <end position="484"/>
    </location>
</feature>
<keyword evidence="2" id="KW-1133">Transmembrane helix</keyword>
<feature type="transmembrane region" description="Helical" evidence="2">
    <location>
        <begin position="199"/>
        <end position="220"/>
    </location>
</feature>
<name>A0A3N1D5P2_9ACTN</name>
<dbReference type="PANTHER" id="PTHR36844">
    <property type="entry name" value="PROTEASE PRSW"/>
    <property type="match status" value="1"/>
</dbReference>